<dbReference type="InterPro" id="IPR053157">
    <property type="entry name" value="Sterol_Uptake_Regulator"/>
</dbReference>
<evidence type="ECO:0000313" key="3">
    <source>
        <dbReference type="Proteomes" id="UP001498421"/>
    </source>
</evidence>
<protein>
    <submittedName>
        <fullName evidence="2">Uncharacterized protein</fullName>
    </submittedName>
</protein>
<feature type="region of interest" description="Disordered" evidence="1">
    <location>
        <begin position="1"/>
        <end position="73"/>
    </location>
</feature>
<gene>
    <name evidence="2" type="ORF">QQZ08_011178</name>
</gene>
<proteinExistence type="predicted"/>
<keyword evidence="3" id="KW-1185">Reference proteome</keyword>
<dbReference type="EMBL" id="JAZAVK010000163">
    <property type="protein sequence ID" value="KAK7418594.1"/>
    <property type="molecule type" value="Genomic_DNA"/>
</dbReference>
<dbReference type="PANTHER" id="PTHR47784:SF4">
    <property type="entry name" value="ZN(II)2CYS6 TRANSCRIPTION FACTOR (EUROFUNG)"/>
    <property type="match status" value="1"/>
</dbReference>
<evidence type="ECO:0000313" key="2">
    <source>
        <dbReference type="EMBL" id="KAK7418594.1"/>
    </source>
</evidence>
<dbReference type="Proteomes" id="UP001498421">
    <property type="component" value="Unassembled WGS sequence"/>
</dbReference>
<organism evidence="2 3">
    <name type="scientific">Neonectria magnoliae</name>
    <dbReference type="NCBI Taxonomy" id="2732573"/>
    <lineage>
        <taxon>Eukaryota</taxon>
        <taxon>Fungi</taxon>
        <taxon>Dikarya</taxon>
        <taxon>Ascomycota</taxon>
        <taxon>Pezizomycotina</taxon>
        <taxon>Sordariomycetes</taxon>
        <taxon>Hypocreomycetidae</taxon>
        <taxon>Hypocreales</taxon>
        <taxon>Nectriaceae</taxon>
        <taxon>Neonectria</taxon>
    </lineage>
</organism>
<dbReference type="PANTHER" id="PTHR47784">
    <property type="entry name" value="STEROL UPTAKE CONTROL PROTEIN 2"/>
    <property type="match status" value="1"/>
</dbReference>
<comment type="caution">
    <text evidence="2">The sequence shown here is derived from an EMBL/GenBank/DDBJ whole genome shotgun (WGS) entry which is preliminary data.</text>
</comment>
<feature type="compositionally biased region" description="Polar residues" evidence="1">
    <location>
        <begin position="8"/>
        <end position="24"/>
    </location>
</feature>
<reference evidence="2 3" key="1">
    <citation type="journal article" date="2025" name="Microbiol. Resour. Announc.">
        <title>Draft genome sequences for Neonectria magnoliae and Neonectria punicea, canker pathogens of Liriodendron tulipifera and Acer saccharum in West Virginia.</title>
        <authorList>
            <person name="Petronek H.M."/>
            <person name="Kasson M.T."/>
            <person name="Metheny A.M."/>
            <person name="Stauder C.M."/>
            <person name="Lovett B."/>
            <person name="Lynch S.C."/>
            <person name="Garnas J.R."/>
            <person name="Kasson L.R."/>
            <person name="Stajich J.E."/>
        </authorList>
    </citation>
    <scope>NUCLEOTIDE SEQUENCE [LARGE SCALE GENOMIC DNA]</scope>
    <source>
        <strain evidence="2 3">NRRL 64651</strain>
    </source>
</reference>
<name>A0ABR1HCM1_9HYPO</name>
<evidence type="ECO:0000256" key="1">
    <source>
        <dbReference type="SAM" id="MobiDB-lite"/>
    </source>
</evidence>
<sequence>MSDRDCSFASQAKTQSETLSTPGASSHERSISPGDSQSQEDITLPDAFPVTAACSSHPDPPDNPNINTNQDPTLDEAINLNHVELLTHWLISKDMFSISIKDYPQDVSTAVKIGLDAPYLLHQMFAFSARHLAFLHPERSASYLHQAVSHQTRALSLFNSTWTEVDRSNCVATLLFSSILGHHLLADMLAQREPGGLDTFLTHYTQCVETNRGIYTLAKASWPLLMDSELEPVMRLSSGFTSREPRGKHCQRVGELVDGSHDLEEQDKEACRQLIKYLQIGFDAMLSVEKEELAYRYQMIYSWTMLVPPEFARLVTDKQPEALVLLAYYALLLHHGRNMWQVGDAGAYILGLIVDYLGPEWDHWLEYPRERVMPS</sequence>
<accession>A0ABR1HCM1</accession>